<dbReference type="PANTHER" id="PTHR34009:SF2">
    <property type="entry name" value="PROTEIN STAR"/>
    <property type="match status" value="1"/>
</dbReference>
<dbReference type="OrthoDB" id="416334at2759"/>
<dbReference type="InterPro" id="IPR029063">
    <property type="entry name" value="SAM-dependent_MTases_sf"/>
</dbReference>
<dbReference type="Pfam" id="PF05050">
    <property type="entry name" value="Methyltransf_21"/>
    <property type="match status" value="1"/>
</dbReference>
<dbReference type="GO" id="GO:0016197">
    <property type="term" value="P:endosomal transport"/>
    <property type="evidence" value="ECO:0007669"/>
    <property type="project" value="TreeGrafter"/>
</dbReference>
<dbReference type="SUPFAM" id="SSF53335">
    <property type="entry name" value="S-adenosyl-L-methionine-dependent methyltransferases"/>
    <property type="match status" value="1"/>
</dbReference>
<evidence type="ECO:0000259" key="2">
    <source>
        <dbReference type="Pfam" id="PF05050"/>
    </source>
</evidence>
<dbReference type="GO" id="GO:0005789">
    <property type="term" value="C:endoplasmic reticulum membrane"/>
    <property type="evidence" value="ECO:0007669"/>
    <property type="project" value="TreeGrafter"/>
</dbReference>
<dbReference type="Proteomes" id="UP000604046">
    <property type="component" value="Unassembled WGS sequence"/>
</dbReference>
<protein>
    <recommendedName>
        <fullName evidence="2">Methyltransferase FkbM domain-containing protein</fullName>
    </recommendedName>
</protein>
<name>A0A812G2D3_9DINO</name>
<dbReference type="EMBL" id="CAJNDS010000001">
    <property type="protein sequence ID" value="CAE6909708.1"/>
    <property type="molecule type" value="Genomic_DNA"/>
</dbReference>
<comment type="caution">
    <text evidence="3">The sequence shown here is derived from an EMBL/GenBank/DDBJ whole genome shotgun (WGS) entry which is preliminary data.</text>
</comment>
<accession>A0A812G2D3</accession>
<dbReference type="PANTHER" id="PTHR34009">
    <property type="entry name" value="PROTEIN STAR"/>
    <property type="match status" value="1"/>
</dbReference>
<gene>
    <name evidence="3" type="ORF">SNAT2548_LOCUS57</name>
</gene>
<evidence type="ECO:0000313" key="4">
    <source>
        <dbReference type="Proteomes" id="UP000604046"/>
    </source>
</evidence>
<dbReference type="Gene3D" id="3.40.50.150">
    <property type="entry name" value="Vaccinia Virus protein VP39"/>
    <property type="match status" value="1"/>
</dbReference>
<feature type="domain" description="Methyltransferase FkbM" evidence="2">
    <location>
        <begin position="256"/>
        <end position="385"/>
    </location>
</feature>
<dbReference type="InterPro" id="IPR053202">
    <property type="entry name" value="EGF_Rcpt_Signaling_Reg"/>
</dbReference>
<dbReference type="GO" id="GO:0005886">
    <property type="term" value="C:plasma membrane"/>
    <property type="evidence" value="ECO:0007669"/>
    <property type="project" value="TreeGrafter"/>
</dbReference>
<keyword evidence="4" id="KW-1185">Reference proteome</keyword>
<dbReference type="GO" id="GO:0031902">
    <property type="term" value="C:late endosome membrane"/>
    <property type="evidence" value="ECO:0007669"/>
    <property type="project" value="TreeGrafter"/>
</dbReference>
<evidence type="ECO:0000313" key="3">
    <source>
        <dbReference type="EMBL" id="CAE6909708.1"/>
    </source>
</evidence>
<feature type="region of interest" description="Disordered" evidence="1">
    <location>
        <begin position="1"/>
        <end position="26"/>
    </location>
</feature>
<organism evidence="3 4">
    <name type="scientific">Symbiodinium natans</name>
    <dbReference type="NCBI Taxonomy" id="878477"/>
    <lineage>
        <taxon>Eukaryota</taxon>
        <taxon>Sar</taxon>
        <taxon>Alveolata</taxon>
        <taxon>Dinophyceae</taxon>
        <taxon>Suessiales</taxon>
        <taxon>Symbiodiniaceae</taxon>
        <taxon>Symbiodinium</taxon>
    </lineage>
</organism>
<dbReference type="InterPro" id="IPR006342">
    <property type="entry name" value="FkbM_mtfrase"/>
</dbReference>
<feature type="region of interest" description="Disordered" evidence="1">
    <location>
        <begin position="118"/>
        <end position="142"/>
    </location>
</feature>
<dbReference type="AlphaFoldDB" id="A0A812G2D3"/>
<dbReference type="GO" id="GO:0005794">
    <property type="term" value="C:Golgi apparatus"/>
    <property type="evidence" value="ECO:0007669"/>
    <property type="project" value="TreeGrafter"/>
</dbReference>
<reference evidence="3" key="1">
    <citation type="submission" date="2021-02" db="EMBL/GenBank/DDBJ databases">
        <authorList>
            <person name="Dougan E. K."/>
            <person name="Rhodes N."/>
            <person name="Thang M."/>
            <person name="Chan C."/>
        </authorList>
    </citation>
    <scope>NUCLEOTIDE SEQUENCE</scope>
</reference>
<sequence>MEWEQNTQHAAGRKKQKVSRAEPAAPQTDSVDAKRLCFVCLALLDDLAALDEAVLGSTLASSLEVLLGDFFEVPALAPEDQRWMEKRLSDRIQQVESSLSGGTVQALAEQVKQVSARLDQLQGSSPGSESPEEEESQDEALARMANVSSEVPGEVAAGSGHLHSLVLHKESKMSSAVKKSIAEVLREHHKSNGGDCRRNKERTCRGFVSQGLQDVFLYTVLWRHLSRPGVYLDLAAHDYRYISNTYFADHCLKFDGVCVEPNSEYHNELITKRRCAVVKTCVAETKKDVTFILQGPFGGIESERKFMKKTAGGGKRTTLTCQTLSDIFRQYQMTHVDFMSLDVEGAELACLQGIDWNAVSIDTILVEQNDNSFANVASLLTSRGYVNATQLHRDVFFVHTSAKGLLEKVEAWNRDVCPRINEALRPGIPRFYACQ</sequence>
<dbReference type="GO" id="GO:0006888">
    <property type="term" value="P:endoplasmic reticulum to Golgi vesicle-mediated transport"/>
    <property type="evidence" value="ECO:0007669"/>
    <property type="project" value="TreeGrafter"/>
</dbReference>
<proteinExistence type="predicted"/>
<evidence type="ECO:0000256" key="1">
    <source>
        <dbReference type="SAM" id="MobiDB-lite"/>
    </source>
</evidence>